<feature type="compositionally biased region" description="Basic residues" evidence="1">
    <location>
        <begin position="182"/>
        <end position="200"/>
    </location>
</feature>
<gene>
    <name evidence="2" type="ORF">B0H17DRAFT_1130409</name>
</gene>
<accession>A0AAD7GNJ5</accession>
<feature type="compositionally biased region" description="Polar residues" evidence="1">
    <location>
        <begin position="211"/>
        <end position="234"/>
    </location>
</feature>
<evidence type="ECO:0000313" key="2">
    <source>
        <dbReference type="EMBL" id="KAJ7697434.1"/>
    </source>
</evidence>
<proteinExistence type="predicted"/>
<feature type="compositionally biased region" description="Gly residues" evidence="1">
    <location>
        <begin position="330"/>
        <end position="340"/>
    </location>
</feature>
<feature type="region of interest" description="Disordered" evidence="1">
    <location>
        <begin position="28"/>
        <end position="60"/>
    </location>
</feature>
<feature type="compositionally biased region" description="Low complexity" evidence="1">
    <location>
        <begin position="461"/>
        <end position="473"/>
    </location>
</feature>
<feature type="compositionally biased region" description="Pro residues" evidence="1">
    <location>
        <begin position="511"/>
        <end position="522"/>
    </location>
</feature>
<evidence type="ECO:0000256" key="1">
    <source>
        <dbReference type="SAM" id="MobiDB-lite"/>
    </source>
</evidence>
<sequence>MYPLRPARTLPATSLNPPARLRVRTTHAEHWPRHAGASATAAPRFQSRSRVQGKRGHHVAMGGASVRTYRPAPRPPYADAPRLPPYSFLFAPASTPRSPARALRAQARISHRPFGAFLFTARPPLHTCAVRAPYVLARLCARLPSSRSADASPVFRPPRLALRTPPSAAPSCPHSRPTSCSTHRKPCAPRTRRTLARTCRRAPGDEPTGPHGSSANAANDNITYRIRSSASASKSVRFRASNLDSEARATCASSRTYAHQPTRRRGSGRRDGEDTHGTATARTCEVRIVPNLRPIGQRAHGAGGRGTPRSRMCARPAYRSSLRTISRCGGRAGRAGGEQSGGRYALGSSTAERRRHAKCARSAFHVGSRSADAPAAGRARGARDEGRGRYTLHPDDADVRSAKCVHPAHHPHQPPRGSGREKRARARGPYALDHINADVHPAHRPNQPTYDTRRIVPYRTASPQSPESAAPPSTRRADASLAAPPRTRGKGGPRNQKGGEERGARSLCSIPPRPPSSAPAPPESVGHGYAWAARAIANGFVNHEGQIGRALPTSNVRALKYSAGASCRGSDLDATDIDGALFLRTAARKASRLGKQTGQTKTRARDRGGRTYTWDWGGPKGRMRPYAEDSWINGCAQMGARLGAGRRSLFDGGRAQVAGA</sequence>
<comment type="caution">
    <text evidence="2">The sequence shown here is derived from an EMBL/GenBank/DDBJ whole genome shotgun (WGS) entry which is preliminary data.</text>
</comment>
<feature type="region of interest" description="Disordered" evidence="1">
    <location>
        <begin position="329"/>
        <end position="426"/>
    </location>
</feature>
<dbReference type="Proteomes" id="UP001221757">
    <property type="component" value="Unassembled WGS sequence"/>
</dbReference>
<name>A0AAD7GNJ5_MYCRO</name>
<organism evidence="2 3">
    <name type="scientific">Mycena rosella</name>
    <name type="common">Pink bonnet</name>
    <name type="synonym">Agaricus rosellus</name>
    <dbReference type="NCBI Taxonomy" id="1033263"/>
    <lineage>
        <taxon>Eukaryota</taxon>
        <taxon>Fungi</taxon>
        <taxon>Dikarya</taxon>
        <taxon>Basidiomycota</taxon>
        <taxon>Agaricomycotina</taxon>
        <taxon>Agaricomycetes</taxon>
        <taxon>Agaricomycetidae</taxon>
        <taxon>Agaricales</taxon>
        <taxon>Marasmiineae</taxon>
        <taxon>Mycenaceae</taxon>
        <taxon>Mycena</taxon>
    </lineage>
</organism>
<keyword evidence="3" id="KW-1185">Reference proteome</keyword>
<feature type="region of interest" description="Disordered" evidence="1">
    <location>
        <begin position="148"/>
        <end position="282"/>
    </location>
</feature>
<feature type="compositionally biased region" description="Basic and acidic residues" evidence="1">
    <location>
        <begin position="381"/>
        <end position="401"/>
    </location>
</feature>
<evidence type="ECO:0000313" key="3">
    <source>
        <dbReference type="Proteomes" id="UP001221757"/>
    </source>
</evidence>
<dbReference type="AlphaFoldDB" id="A0AAD7GNJ5"/>
<protein>
    <submittedName>
        <fullName evidence="2">Uncharacterized protein</fullName>
    </submittedName>
</protein>
<dbReference type="EMBL" id="JARKIE010000030">
    <property type="protein sequence ID" value="KAJ7697434.1"/>
    <property type="molecule type" value="Genomic_DNA"/>
</dbReference>
<feature type="region of interest" description="Disordered" evidence="1">
    <location>
        <begin position="592"/>
        <end position="616"/>
    </location>
</feature>
<feature type="region of interest" description="Disordered" evidence="1">
    <location>
        <begin position="460"/>
        <end position="525"/>
    </location>
</feature>
<feature type="compositionally biased region" description="Low complexity" evidence="1">
    <location>
        <begin position="367"/>
        <end position="379"/>
    </location>
</feature>
<reference evidence="2" key="1">
    <citation type="submission" date="2023-03" db="EMBL/GenBank/DDBJ databases">
        <title>Massive genome expansion in bonnet fungi (Mycena s.s.) driven by repeated elements and novel gene families across ecological guilds.</title>
        <authorList>
            <consortium name="Lawrence Berkeley National Laboratory"/>
            <person name="Harder C.B."/>
            <person name="Miyauchi S."/>
            <person name="Viragh M."/>
            <person name="Kuo A."/>
            <person name="Thoen E."/>
            <person name="Andreopoulos B."/>
            <person name="Lu D."/>
            <person name="Skrede I."/>
            <person name="Drula E."/>
            <person name="Henrissat B."/>
            <person name="Morin E."/>
            <person name="Kohler A."/>
            <person name="Barry K."/>
            <person name="LaButti K."/>
            <person name="Morin E."/>
            <person name="Salamov A."/>
            <person name="Lipzen A."/>
            <person name="Mereny Z."/>
            <person name="Hegedus B."/>
            <person name="Baldrian P."/>
            <person name="Stursova M."/>
            <person name="Weitz H."/>
            <person name="Taylor A."/>
            <person name="Grigoriev I.V."/>
            <person name="Nagy L.G."/>
            <person name="Martin F."/>
            <person name="Kauserud H."/>
        </authorList>
    </citation>
    <scope>NUCLEOTIDE SEQUENCE</scope>
    <source>
        <strain evidence="2">CBHHK067</strain>
    </source>
</reference>